<proteinExistence type="predicted"/>
<sequence length="52" mass="5933">MIVNSPSPELSSFFVQRRRMMQRANRTVQSTELFIGTCKLLSILADVTMKVT</sequence>
<dbReference type="Proteomes" id="UP000215914">
    <property type="component" value="Chromosome 11"/>
</dbReference>
<dbReference type="AlphaFoldDB" id="A0A251TC28"/>
<dbReference type="InParanoid" id="A0A251TC28"/>
<evidence type="ECO:0000313" key="2">
    <source>
        <dbReference type="Proteomes" id="UP000215914"/>
    </source>
</evidence>
<evidence type="ECO:0000313" key="1">
    <source>
        <dbReference type="EMBL" id="OTG08618.1"/>
    </source>
</evidence>
<accession>A0A251TC28</accession>
<gene>
    <name evidence="1" type="ORF">HannXRQ_Chr11g0343731</name>
</gene>
<reference evidence="2" key="1">
    <citation type="journal article" date="2017" name="Nature">
        <title>The sunflower genome provides insights into oil metabolism, flowering and Asterid evolution.</title>
        <authorList>
            <person name="Badouin H."/>
            <person name="Gouzy J."/>
            <person name="Grassa C.J."/>
            <person name="Murat F."/>
            <person name="Staton S.E."/>
            <person name="Cottret L."/>
            <person name="Lelandais-Briere C."/>
            <person name="Owens G.L."/>
            <person name="Carrere S."/>
            <person name="Mayjonade B."/>
            <person name="Legrand L."/>
            <person name="Gill N."/>
            <person name="Kane N.C."/>
            <person name="Bowers J.E."/>
            <person name="Hubner S."/>
            <person name="Bellec A."/>
            <person name="Berard A."/>
            <person name="Berges H."/>
            <person name="Blanchet N."/>
            <person name="Boniface M.C."/>
            <person name="Brunel D."/>
            <person name="Catrice O."/>
            <person name="Chaidir N."/>
            <person name="Claudel C."/>
            <person name="Donnadieu C."/>
            <person name="Faraut T."/>
            <person name="Fievet G."/>
            <person name="Helmstetter N."/>
            <person name="King M."/>
            <person name="Knapp S.J."/>
            <person name="Lai Z."/>
            <person name="Le Paslier M.C."/>
            <person name="Lippi Y."/>
            <person name="Lorenzon L."/>
            <person name="Mandel J.R."/>
            <person name="Marage G."/>
            <person name="Marchand G."/>
            <person name="Marquand E."/>
            <person name="Bret-Mestries E."/>
            <person name="Morien E."/>
            <person name="Nambeesan S."/>
            <person name="Nguyen T."/>
            <person name="Pegot-Espagnet P."/>
            <person name="Pouilly N."/>
            <person name="Raftis F."/>
            <person name="Sallet E."/>
            <person name="Schiex T."/>
            <person name="Thomas J."/>
            <person name="Vandecasteele C."/>
            <person name="Vares D."/>
            <person name="Vear F."/>
            <person name="Vautrin S."/>
            <person name="Crespi M."/>
            <person name="Mangin B."/>
            <person name="Burke J.M."/>
            <person name="Salse J."/>
            <person name="Munos S."/>
            <person name="Vincourt P."/>
            <person name="Rieseberg L.H."/>
            <person name="Langlade N.B."/>
        </authorList>
    </citation>
    <scope>NUCLEOTIDE SEQUENCE [LARGE SCALE GENOMIC DNA]</scope>
    <source>
        <strain evidence="2">cv. SF193</strain>
    </source>
</reference>
<keyword evidence="2" id="KW-1185">Reference proteome</keyword>
<organism evidence="1 2">
    <name type="scientific">Helianthus annuus</name>
    <name type="common">Common sunflower</name>
    <dbReference type="NCBI Taxonomy" id="4232"/>
    <lineage>
        <taxon>Eukaryota</taxon>
        <taxon>Viridiplantae</taxon>
        <taxon>Streptophyta</taxon>
        <taxon>Embryophyta</taxon>
        <taxon>Tracheophyta</taxon>
        <taxon>Spermatophyta</taxon>
        <taxon>Magnoliopsida</taxon>
        <taxon>eudicotyledons</taxon>
        <taxon>Gunneridae</taxon>
        <taxon>Pentapetalae</taxon>
        <taxon>asterids</taxon>
        <taxon>campanulids</taxon>
        <taxon>Asterales</taxon>
        <taxon>Asteraceae</taxon>
        <taxon>Asteroideae</taxon>
        <taxon>Heliantheae alliance</taxon>
        <taxon>Heliantheae</taxon>
        <taxon>Helianthus</taxon>
    </lineage>
</organism>
<name>A0A251TC28_HELAN</name>
<dbReference type="EMBL" id="CM007900">
    <property type="protein sequence ID" value="OTG08618.1"/>
    <property type="molecule type" value="Genomic_DNA"/>
</dbReference>
<protein>
    <submittedName>
        <fullName evidence="1">Uncharacterized protein</fullName>
    </submittedName>
</protein>